<evidence type="ECO:0000313" key="3">
    <source>
        <dbReference type="Proteomes" id="UP000479190"/>
    </source>
</evidence>
<organism evidence="2 3">
    <name type="scientific">Trichogramma brassicae</name>
    <dbReference type="NCBI Taxonomy" id="86971"/>
    <lineage>
        <taxon>Eukaryota</taxon>
        <taxon>Metazoa</taxon>
        <taxon>Ecdysozoa</taxon>
        <taxon>Arthropoda</taxon>
        <taxon>Hexapoda</taxon>
        <taxon>Insecta</taxon>
        <taxon>Pterygota</taxon>
        <taxon>Neoptera</taxon>
        <taxon>Endopterygota</taxon>
        <taxon>Hymenoptera</taxon>
        <taxon>Apocrita</taxon>
        <taxon>Proctotrupomorpha</taxon>
        <taxon>Chalcidoidea</taxon>
        <taxon>Trichogrammatidae</taxon>
        <taxon>Trichogramma</taxon>
    </lineage>
</organism>
<feature type="compositionally biased region" description="Low complexity" evidence="1">
    <location>
        <begin position="332"/>
        <end position="347"/>
    </location>
</feature>
<reference evidence="2 3" key="1">
    <citation type="submission" date="2020-02" db="EMBL/GenBank/DDBJ databases">
        <authorList>
            <person name="Ferguson B K."/>
        </authorList>
    </citation>
    <scope>NUCLEOTIDE SEQUENCE [LARGE SCALE GENOMIC DNA]</scope>
</reference>
<feature type="compositionally biased region" description="Low complexity" evidence="1">
    <location>
        <begin position="553"/>
        <end position="563"/>
    </location>
</feature>
<feature type="region of interest" description="Disordered" evidence="1">
    <location>
        <begin position="1"/>
        <end position="20"/>
    </location>
</feature>
<feature type="compositionally biased region" description="Low complexity" evidence="1">
    <location>
        <begin position="516"/>
        <end position="536"/>
    </location>
</feature>
<keyword evidence="3" id="KW-1185">Reference proteome</keyword>
<proteinExistence type="predicted"/>
<dbReference type="AlphaFoldDB" id="A0A6H5I9F4"/>
<evidence type="ECO:0000313" key="2">
    <source>
        <dbReference type="EMBL" id="CAB0033273.1"/>
    </source>
</evidence>
<feature type="compositionally biased region" description="Basic residues" evidence="1">
    <location>
        <begin position="302"/>
        <end position="314"/>
    </location>
</feature>
<sequence>TLGPAKQMGDTRDRPHSPQAQERLVALKILDPVTDESKQGKQRNVIKGGNDFHNSELSRYTPLIRIRGTSEGTIGFPATSFAAKAFQSSISSVYACHSHFQVLFTCDALLYGLWRIKQNRHRHIYTKITVQYQTQSPASANSKTPNPTTRDPQKMVRTELHDDFLRVFVVFSATMTTQVVHFGSTRHAHNKFNYLKKVISESGSLPRSAIVNIYRTASADRQSRRLVRRARVYLYMSLPLRRRCRRRRPPLLPTAVNYFFDIVNNFALTLKKFKVYFDVQFYEESIAINTMYHAYSRGHRIQHKLRRRMGRRPQHQSTSQAGSGHSHTGDNPTTASSSPRTMSRSSPDVAGEGGGAHGRNNSAKNNNHLVHDNVCMRTICVRREHSEWSETHFADTTFCTLDLKKAFLQISLRVWIERRHGELNYHLTQLLTGHGFFKHHSRRYDHNHSAQCLSHKQSLQRSYTGPHQVISRDPSKKHMEIRVDNKVIRVPVDQLKPAHFLDQALACQAAPPADRPPSLSAAPPIASGMAPLQPSSMLPPPPPPPPPTPTARPQPSTSAAAATVAPTDLAHAEIQDNLSLSDFPDMTQDMQGKLTRMDWSSPVSFTAIIVDDQRYGSQQWQPAPAEELDPLVTLCSIVRSHHSSNRPPEGLTV</sequence>
<feature type="non-terminal residue" evidence="2">
    <location>
        <position position="1"/>
    </location>
</feature>
<feature type="compositionally biased region" description="Pro residues" evidence="1">
    <location>
        <begin position="537"/>
        <end position="552"/>
    </location>
</feature>
<accession>A0A6H5I9F4</accession>
<feature type="region of interest" description="Disordered" evidence="1">
    <location>
        <begin position="509"/>
        <end position="563"/>
    </location>
</feature>
<dbReference type="Proteomes" id="UP000479190">
    <property type="component" value="Unassembled WGS sequence"/>
</dbReference>
<name>A0A6H5I9F4_9HYME</name>
<feature type="region of interest" description="Disordered" evidence="1">
    <location>
        <begin position="457"/>
        <end position="476"/>
    </location>
</feature>
<gene>
    <name evidence="2" type="ORF">TBRA_LOCUS5190</name>
</gene>
<dbReference type="EMBL" id="CADCXV010000704">
    <property type="protein sequence ID" value="CAB0033273.1"/>
    <property type="molecule type" value="Genomic_DNA"/>
</dbReference>
<feature type="compositionally biased region" description="Polar residues" evidence="1">
    <location>
        <begin position="315"/>
        <end position="331"/>
    </location>
</feature>
<evidence type="ECO:0000256" key="1">
    <source>
        <dbReference type="SAM" id="MobiDB-lite"/>
    </source>
</evidence>
<feature type="region of interest" description="Disordered" evidence="1">
    <location>
        <begin position="302"/>
        <end position="367"/>
    </location>
</feature>
<protein>
    <submittedName>
        <fullName evidence="2">Uncharacterized protein</fullName>
    </submittedName>
</protein>